<sequence>MSTTQNAVIITEPKTAGLVSSCSIPKLRDDYILVRTVSVGLNPSDWKHIDYLSPPGVLLGSDYSGVVEAVGKDVKLPWKKGDRICGSAHGGNAVQPEDGSFAEYIVVKGDIQLRIPQDLGFQEAATLGAGIQTVGQALYQTLGLALPTQPIQDATPILIYGGSTATGTLAIQFAKLSGYQVFTTCSPHNFDLVRGLGADVVFDYNSPESASQIRKQTNNSLKLVLDCISLPSSVDFSDQALSSDGGEYLSLLPAKIDRANVNSRLILVYTTLGEAFNFGEMPVPAKAEDFEHAKKFTQVAQALLDQGKIKVHPPKVRKDGLRGVLEGIDLLRANKVSGAKLIYNVGETL</sequence>
<evidence type="ECO:0000313" key="6">
    <source>
        <dbReference type="EMBL" id="PWY91655.1"/>
    </source>
</evidence>
<evidence type="ECO:0000313" key="7">
    <source>
        <dbReference type="Proteomes" id="UP000246702"/>
    </source>
</evidence>
<keyword evidence="3" id="KW-0521">NADP</keyword>
<dbReference type="InterPro" id="IPR020843">
    <property type="entry name" value="ER"/>
</dbReference>
<dbReference type="AlphaFoldDB" id="A0A317X052"/>
<dbReference type="InterPro" id="IPR011032">
    <property type="entry name" value="GroES-like_sf"/>
</dbReference>
<dbReference type="CDD" id="cd08249">
    <property type="entry name" value="enoyl_reductase_like"/>
    <property type="match status" value="1"/>
</dbReference>
<dbReference type="SUPFAM" id="SSF50129">
    <property type="entry name" value="GroES-like"/>
    <property type="match status" value="1"/>
</dbReference>
<dbReference type="SMART" id="SM00829">
    <property type="entry name" value="PKS_ER"/>
    <property type="match status" value="1"/>
</dbReference>
<protein>
    <submittedName>
        <fullName evidence="6">GroES-like protein</fullName>
    </submittedName>
</protein>
<proteinExistence type="inferred from homology"/>
<keyword evidence="4" id="KW-0560">Oxidoreductase</keyword>
<accession>A0A317X052</accession>
<comment type="caution">
    <text evidence="6">The sequence shown here is derived from an EMBL/GenBank/DDBJ whole genome shotgun (WGS) entry which is preliminary data.</text>
</comment>
<dbReference type="InterPro" id="IPR036291">
    <property type="entry name" value="NAD(P)-bd_dom_sf"/>
</dbReference>
<feature type="domain" description="Enoyl reductase (ER)" evidence="5">
    <location>
        <begin position="17"/>
        <end position="342"/>
    </location>
</feature>
<keyword evidence="7" id="KW-1185">Reference proteome</keyword>
<name>A0A317X052_9EURO</name>
<dbReference type="InterPro" id="IPR047122">
    <property type="entry name" value="Trans-enoyl_RdTase-like"/>
</dbReference>
<evidence type="ECO:0000256" key="3">
    <source>
        <dbReference type="ARBA" id="ARBA00022857"/>
    </source>
</evidence>
<dbReference type="Pfam" id="PF00107">
    <property type="entry name" value="ADH_zinc_N"/>
    <property type="match status" value="1"/>
</dbReference>
<evidence type="ECO:0000256" key="4">
    <source>
        <dbReference type="ARBA" id="ARBA00023002"/>
    </source>
</evidence>
<dbReference type="RefSeq" id="XP_025469383.1">
    <property type="nucleotide sequence ID" value="XM_025611267.1"/>
</dbReference>
<evidence type="ECO:0000256" key="2">
    <source>
        <dbReference type="ARBA" id="ARBA00022741"/>
    </source>
</evidence>
<keyword evidence="2" id="KW-0547">Nucleotide-binding</keyword>
<dbReference type="PANTHER" id="PTHR45348:SF2">
    <property type="entry name" value="ZINC-TYPE ALCOHOL DEHYDROGENASE-LIKE PROTEIN C2E1P3.01"/>
    <property type="match status" value="1"/>
</dbReference>
<dbReference type="Gene3D" id="3.40.50.720">
    <property type="entry name" value="NAD(P)-binding Rossmann-like Domain"/>
    <property type="match status" value="1"/>
</dbReference>
<dbReference type="SUPFAM" id="SSF51735">
    <property type="entry name" value="NAD(P)-binding Rossmann-fold domains"/>
    <property type="match status" value="1"/>
</dbReference>
<dbReference type="GO" id="GO:0016651">
    <property type="term" value="F:oxidoreductase activity, acting on NAD(P)H"/>
    <property type="evidence" value="ECO:0007669"/>
    <property type="project" value="InterPro"/>
</dbReference>
<dbReference type="GO" id="GO:0000166">
    <property type="term" value="F:nucleotide binding"/>
    <property type="evidence" value="ECO:0007669"/>
    <property type="project" value="UniProtKB-KW"/>
</dbReference>
<dbReference type="GeneID" id="37113410"/>
<dbReference type="Proteomes" id="UP000246702">
    <property type="component" value="Unassembled WGS sequence"/>
</dbReference>
<dbReference type="Gene3D" id="3.90.180.10">
    <property type="entry name" value="Medium-chain alcohol dehydrogenases, catalytic domain"/>
    <property type="match status" value="1"/>
</dbReference>
<dbReference type="STRING" id="1450535.A0A317X052"/>
<dbReference type="PANTHER" id="PTHR45348">
    <property type="entry name" value="HYPOTHETICAL OXIDOREDUCTASE (EUROFUNG)"/>
    <property type="match status" value="1"/>
</dbReference>
<dbReference type="InterPro" id="IPR013154">
    <property type="entry name" value="ADH-like_N"/>
</dbReference>
<organism evidence="6 7">
    <name type="scientific">Aspergillus sclerotioniger CBS 115572</name>
    <dbReference type="NCBI Taxonomy" id="1450535"/>
    <lineage>
        <taxon>Eukaryota</taxon>
        <taxon>Fungi</taxon>
        <taxon>Dikarya</taxon>
        <taxon>Ascomycota</taxon>
        <taxon>Pezizomycotina</taxon>
        <taxon>Eurotiomycetes</taxon>
        <taxon>Eurotiomycetidae</taxon>
        <taxon>Eurotiales</taxon>
        <taxon>Aspergillaceae</taxon>
        <taxon>Aspergillus</taxon>
        <taxon>Aspergillus subgen. Circumdati</taxon>
    </lineage>
</organism>
<evidence type="ECO:0000259" key="5">
    <source>
        <dbReference type="SMART" id="SM00829"/>
    </source>
</evidence>
<dbReference type="OrthoDB" id="48317at2759"/>
<dbReference type="EMBL" id="MSFK01000008">
    <property type="protein sequence ID" value="PWY91655.1"/>
    <property type="molecule type" value="Genomic_DNA"/>
</dbReference>
<evidence type="ECO:0000256" key="1">
    <source>
        <dbReference type="ARBA" id="ARBA00008072"/>
    </source>
</evidence>
<comment type="similarity">
    <text evidence="1">Belongs to the zinc-containing alcohol dehydrogenase family.</text>
</comment>
<dbReference type="Pfam" id="PF08240">
    <property type="entry name" value="ADH_N"/>
    <property type="match status" value="1"/>
</dbReference>
<reference evidence="6 7" key="1">
    <citation type="submission" date="2016-12" db="EMBL/GenBank/DDBJ databases">
        <title>The genomes of Aspergillus section Nigri reveals drivers in fungal speciation.</title>
        <authorList>
            <consortium name="DOE Joint Genome Institute"/>
            <person name="Vesth T.C."/>
            <person name="Nybo J."/>
            <person name="Theobald S."/>
            <person name="Brandl J."/>
            <person name="Frisvad J.C."/>
            <person name="Nielsen K.F."/>
            <person name="Lyhne E.K."/>
            <person name="Kogle M.E."/>
            <person name="Kuo A."/>
            <person name="Riley R."/>
            <person name="Clum A."/>
            <person name="Nolan M."/>
            <person name="Lipzen A."/>
            <person name="Salamov A."/>
            <person name="Henrissat B."/>
            <person name="Wiebenga A."/>
            <person name="De Vries R.P."/>
            <person name="Grigoriev I.V."/>
            <person name="Mortensen U.H."/>
            <person name="Andersen M.R."/>
            <person name="Baker S.E."/>
        </authorList>
    </citation>
    <scope>NUCLEOTIDE SEQUENCE [LARGE SCALE GENOMIC DNA]</scope>
    <source>
        <strain evidence="6 7">CBS 115572</strain>
    </source>
</reference>
<dbReference type="InterPro" id="IPR013149">
    <property type="entry name" value="ADH-like_C"/>
</dbReference>
<gene>
    <name evidence="6" type="ORF">BO94DRAFT_533113</name>
</gene>